<evidence type="ECO:0000256" key="4">
    <source>
        <dbReference type="ARBA" id="ARBA00022692"/>
    </source>
</evidence>
<proteinExistence type="predicted"/>
<dbReference type="PANTHER" id="PTHR43549:SF3">
    <property type="entry name" value="MULTIDRUG RESISTANCE PROTEIN YPNP-RELATED"/>
    <property type="match status" value="1"/>
</dbReference>
<feature type="transmembrane region" description="Helical" evidence="7">
    <location>
        <begin position="54"/>
        <end position="77"/>
    </location>
</feature>
<feature type="transmembrane region" description="Helical" evidence="7">
    <location>
        <begin position="135"/>
        <end position="156"/>
    </location>
</feature>
<feature type="transmembrane region" description="Helical" evidence="7">
    <location>
        <begin position="21"/>
        <end position="42"/>
    </location>
</feature>
<keyword evidence="2" id="KW-0813">Transport</keyword>
<evidence type="ECO:0000256" key="5">
    <source>
        <dbReference type="ARBA" id="ARBA00022989"/>
    </source>
</evidence>
<feature type="transmembrane region" description="Helical" evidence="7">
    <location>
        <begin position="240"/>
        <end position="269"/>
    </location>
</feature>
<keyword evidence="9" id="KW-1185">Reference proteome</keyword>
<sequence length="451" mass="48288">MPTSRDLTVPPVHQVLAKLTLPMVFGIIAVLSVSLIDTYFVSQLGTEHLAALSFSFPVTMSISSLAIGLGVGAASAVSRAVGSNDKEQAKRLSTDSLLLGIFVVMFVAVLGYAYVKPLLGLLGATGQVLELGARYMRIWFISVPFLVVPMIANALIRSVGDAFWPSLMMIGSALVNIVATPILIFGWGVIPAFDIEGAAYGTLLAQVLTLFASLAILVMREKLLSFQLASKEQLVASWRYLLSIAVPAAAGNMVNPLSIAIVTAIVAWFGEKSVAAFGVATRIEFFAVIPMLALSSAIGPLAGQNWGAYKVQRIIDGLKISYWVCMVWALVLSAFLWFTGPFIVGAFTDDGEVAAQALSYLRIIPLSVWGYGIVIVAAAAFNSIGKAKVGLGFYVVRSALFYVPLSWLGATFAQIDYAFFGIAVANVVSGVAIGWYSLWWLNHIQAKELQE</sequence>
<feature type="transmembrane region" description="Helical" evidence="7">
    <location>
        <begin position="320"/>
        <end position="340"/>
    </location>
</feature>
<dbReference type="EMBL" id="JBBMQS010000008">
    <property type="protein sequence ID" value="MEM5498519.1"/>
    <property type="molecule type" value="Genomic_DNA"/>
</dbReference>
<evidence type="ECO:0000256" key="3">
    <source>
        <dbReference type="ARBA" id="ARBA00022475"/>
    </source>
</evidence>
<dbReference type="Pfam" id="PF01554">
    <property type="entry name" value="MatE"/>
    <property type="match status" value="2"/>
</dbReference>
<accession>A0ABU9SXB3</accession>
<feature type="transmembrane region" description="Helical" evidence="7">
    <location>
        <begin position="97"/>
        <end position="115"/>
    </location>
</feature>
<keyword evidence="6 7" id="KW-0472">Membrane</keyword>
<feature type="transmembrane region" description="Helical" evidence="7">
    <location>
        <begin position="393"/>
        <end position="413"/>
    </location>
</feature>
<feature type="transmembrane region" description="Helical" evidence="7">
    <location>
        <begin position="199"/>
        <end position="219"/>
    </location>
</feature>
<feature type="transmembrane region" description="Helical" evidence="7">
    <location>
        <begin position="275"/>
        <end position="299"/>
    </location>
</feature>
<evidence type="ECO:0000256" key="6">
    <source>
        <dbReference type="ARBA" id="ARBA00023136"/>
    </source>
</evidence>
<evidence type="ECO:0000256" key="7">
    <source>
        <dbReference type="SAM" id="Phobius"/>
    </source>
</evidence>
<keyword evidence="3" id="KW-1003">Cell membrane</keyword>
<comment type="subcellular location">
    <subcellularLocation>
        <location evidence="1">Cell inner membrane</location>
        <topology evidence="1">Multi-pass membrane protein</topology>
    </subcellularLocation>
</comment>
<comment type="caution">
    <text evidence="8">The sequence shown here is derived from an EMBL/GenBank/DDBJ whole genome shotgun (WGS) entry which is preliminary data.</text>
</comment>
<protein>
    <submittedName>
        <fullName evidence="8">MATE family efflux transporter</fullName>
    </submittedName>
</protein>
<name>A0ABU9SXB3_9ALTE</name>
<gene>
    <name evidence="8" type="ORF">WNY77_14020</name>
</gene>
<keyword evidence="4 7" id="KW-0812">Transmembrane</keyword>
<organism evidence="8 9">
    <name type="scientific">Paraglaciecola mesophila</name>
    <dbReference type="NCBI Taxonomy" id="197222"/>
    <lineage>
        <taxon>Bacteria</taxon>
        <taxon>Pseudomonadati</taxon>
        <taxon>Pseudomonadota</taxon>
        <taxon>Gammaproteobacteria</taxon>
        <taxon>Alteromonadales</taxon>
        <taxon>Alteromonadaceae</taxon>
        <taxon>Paraglaciecola</taxon>
    </lineage>
</organism>
<dbReference type="InterPro" id="IPR052031">
    <property type="entry name" value="Membrane_Transporter-Flippase"/>
</dbReference>
<dbReference type="RefSeq" id="WP_342882067.1">
    <property type="nucleotide sequence ID" value="NZ_JBBMQS010000008.1"/>
</dbReference>
<dbReference type="PANTHER" id="PTHR43549">
    <property type="entry name" value="MULTIDRUG RESISTANCE PROTEIN YPNP-RELATED"/>
    <property type="match status" value="1"/>
</dbReference>
<feature type="transmembrane region" description="Helical" evidence="7">
    <location>
        <begin position="168"/>
        <end position="193"/>
    </location>
</feature>
<evidence type="ECO:0000313" key="9">
    <source>
        <dbReference type="Proteomes" id="UP001461163"/>
    </source>
</evidence>
<evidence type="ECO:0000256" key="1">
    <source>
        <dbReference type="ARBA" id="ARBA00004429"/>
    </source>
</evidence>
<dbReference type="InterPro" id="IPR048279">
    <property type="entry name" value="MdtK-like"/>
</dbReference>
<reference evidence="8 9" key="1">
    <citation type="submission" date="2024-03" db="EMBL/GenBank/DDBJ databases">
        <title>Community enrichment and isolation of bacterial strains for fucoidan degradation.</title>
        <authorList>
            <person name="Sichert A."/>
        </authorList>
    </citation>
    <scope>NUCLEOTIDE SEQUENCE [LARGE SCALE GENOMIC DNA]</scope>
    <source>
        <strain evidence="8 9">AS12</strain>
    </source>
</reference>
<dbReference type="InterPro" id="IPR002528">
    <property type="entry name" value="MATE_fam"/>
</dbReference>
<feature type="transmembrane region" description="Helical" evidence="7">
    <location>
        <begin position="360"/>
        <end position="381"/>
    </location>
</feature>
<evidence type="ECO:0000313" key="8">
    <source>
        <dbReference type="EMBL" id="MEM5498519.1"/>
    </source>
</evidence>
<dbReference type="PIRSF" id="PIRSF006603">
    <property type="entry name" value="DinF"/>
    <property type="match status" value="1"/>
</dbReference>
<dbReference type="NCBIfam" id="TIGR00797">
    <property type="entry name" value="matE"/>
    <property type="match status" value="1"/>
</dbReference>
<dbReference type="Proteomes" id="UP001461163">
    <property type="component" value="Unassembled WGS sequence"/>
</dbReference>
<evidence type="ECO:0000256" key="2">
    <source>
        <dbReference type="ARBA" id="ARBA00022448"/>
    </source>
</evidence>
<feature type="transmembrane region" description="Helical" evidence="7">
    <location>
        <begin position="419"/>
        <end position="441"/>
    </location>
</feature>
<keyword evidence="5 7" id="KW-1133">Transmembrane helix</keyword>